<dbReference type="Proteomes" id="UP000695000">
    <property type="component" value="Unplaced"/>
</dbReference>
<gene>
    <name evidence="4" type="primary">LOC108569794</name>
</gene>
<evidence type="ECO:0000313" key="4">
    <source>
        <dbReference type="RefSeq" id="XP_017786971.1"/>
    </source>
</evidence>
<organism evidence="3 4">
    <name type="scientific">Nicrophorus vespilloides</name>
    <name type="common">Boreal carrion beetle</name>
    <dbReference type="NCBI Taxonomy" id="110193"/>
    <lineage>
        <taxon>Eukaryota</taxon>
        <taxon>Metazoa</taxon>
        <taxon>Ecdysozoa</taxon>
        <taxon>Arthropoda</taxon>
        <taxon>Hexapoda</taxon>
        <taxon>Insecta</taxon>
        <taxon>Pterygota</taxon>
        <taxon>Neoptera</taxon>
        <taxon>Endopterygota</taxon>
        <taxon>Coleoptera</taxon>
        <taxon>Polyphaga</taxon>
        <taxon>Staphyliniformia</taxon>
        <taxon>Silphidae</taxon>
        <taxon>Nicrophorinae</taxon>
        <taxon>Nicrophorus</taxon>
    </lineage>
</organism>
<evidence type="ECO:0000256" key="1">
    <source>
        <dbReference type="SAM" id="Coils"/>
    </source>
</evidence>
<feature type="region of interest" description="Disordered" evidence="2">
    <location>
        <begin position="318"/>
        <end position="359"/>
    </location>
</feature>
<name>A0ABM1NJH1_NICVS</name>
<accession>A0ABM1NJH1</accession>
<evidence type="ECO:0000256" key="2">
    <source>
        <dbReference type="SAM" id="MobiDB-lite"/>
    </source>
</evidence>
<keyword evidence="3" id="KW-1185">Reference proteome</keyword>
<dbReference type="GeneID" id="108569794"/>
<feature type="compositionally biased region" description="Polar residues" evidence="2">
    <location>
        <begin position="26"/>
        <end position="37"/>
    </location>
</feature>
<feature type="coiled-coil region" evidence="1">
    <location>
        <begin position="141"/>
        <end position="175"/>
    </location>
</feature>
<reference evidence="4" key="1">
    <citation type="submission" date="2025-08" db="UniProtKB">
        <authorList>
            <consortium name="RefSeq"/>
        </authorList>
    </citation>
    <scope>IDENTIFICATION</scope>
    <source>
        <tissue evidence="4">Whole Larva</tissue>
    </source>
</reference>
<evidence type="ECO:0000313" key="3">
    <source>
        <dbReference type="Proteomes" id="UP000695000"/>
    </source>
</evidence>
<keyword evidence="1" id="KW-0175">Coiled coil</keyword>
<feature type="region of interest" description="Disordered" evidence="2">
    <location>
        <begin position="103"/>
        <end position="139"/>
    </location>
</feature>
<proteinExistence type="predicted"/>
<sequence length="359" mass="41524">MSPELNGNPPLLIQRKKNRDRKHSSTSKINDSNNPSYNYFHSNLNSKYHNVETYYPFHSYGRQQPEPMSLPIYPPPYYHMHPTMPYQNPVMKMPQAESNEYMSLPPVFGNPAEPQDQRRFSDPGLPNESDSSETSSDSLLIQKLTQQVSIMKDNNRKLNREVTELRMELNMLKQQQQHSRHFERDYEPGLITDIIREIRDAARIREDALLAKVKHIVEEKQLSMGQFHLTTEKSRNSERLSKLEEQMKSLNMNNSRSEDSLTFASPTMHDDTGSSARQVFELEKENLLLRRELQDARTKKEVSDQKILQLSSIHLRQKDLADMSDDGSKTTTESQSSSSMMSQHHTPSYQVVSGPVTDL</sequence>
<dbReference type="RefSeq" id="XP_017786971.1">
    <property type="nucleotide sequence ID" value="XM_017931482.1"/>
</dbReference>
<feature type="compositionally biased region" description="Polar residues" evidence="2">
    <location>
        <begin position="251"/>
        <end position="265"/>
    </location>
</feature>
<protein>
    <submittedName>
        <fullName evidence="4">Uncharacterized protein LOC108569794</fullName>
    </submittedName>
</protein>
<feature type="region of interest" description="Disordered" evidence="2">
    <location>
        <begin position="1"/>
        <end position="37"/>
    </location>
</feature>
<feature type="region of interest" description="Disordered" evidence="2">
    <location>
        <begin position="251"/>
        <end position="275"/>
    </location>
</feature>
<feature type="compositionally biased region" description="Low complexity" evidence="2">
    <location>
        <begin position="334"/>
        <end position="345"/>
    </location>
</feature>
<feature type="compositionally biased region" description="Low complexity" evidence="2">
    <location>
        <begin position="128"/>
        <end position="138"/>
    </location>
</feature>
<feature type="compositionally biased region" description="Basic residues" evidence="2">
    <location>
        <begin position="14"/>
        <end position="25"/>
    </location>
</feature>